<dbReference type="AlphaFoldDB" id="G2Y693"/>
<dbReference type="Proteomes" id="UP000008177">
    <property type="component" value="Unplaced contigs"/>
</dbReference>
<dbReference type="EMBL" id="FQ790291">
    <property type="protein sequence ID" value="CCD48145.1"/>
    <property type="molecule type" value="Genomic_DNA"/>
</dbReference>
<dbReference type="HOGENOM" id="CLU_891354_0_0_1"/>
<proteinExistence type="predicted"/>
<dbReference type="InterPro" id="IPR051414">
    <property type="entry name" value="Adenylate-forming_Reductase"/>
</dbReference>
<dbReference type="SUPFAM" id="SSF51735">
    <property type="entry name" value="NAD(P)-binding Rossmann-fold domains"/>
    <property type="match status" value="1"/>
</dbReference>
<reference evidence="4" key="1">
    <citation type="journal article" date="2011" name="PLoS Genet.">
        <title>Genomic analysis of the necrotrophic fungal pathogens Sclerotinia sclerotiorum and Botrytis cinerea.</title>
        <authorList>
            <person name="Amselem J."/>
            <person name="Cuomo C.A."/>
            <person name="van Kan J.A."/>
            <person name="Viaud M."/>
            <person name="Benito E.P."/>
            <person name="Couloux A."/>
            <person name="Coutinho P.M."/>
            <person name="de Vries R.P."/>
            <person name="Dyer P.S."/>
            <person name="Fillinger S."/>
            <person name="Fournier E."/>
            <person name="Gout L."/>
            <person name="Hahn M."/>
            <person name="Kohn L."/>
            <person name="Lapalu N."/>
            <person name="Plummer K.M."/>
            <person name="Pradier J.M."/>
            <person name="Quevillon E."/>
            <person name="Sharon A."/>
            <person name="Simon A."/>
            <person name="ten Have A."/>
            <person name="Tudzynski B."/>
            <person name="Tudzynski P."/>
            <person name="Wincker P."/>
            <person name="Andrew M."/>
            <person name="Anthouard V."/>
            <person name="Beever R.E."/>
            <person name="Beffa R."/>
            <person name="Benoit I."/>
            <person name="Bouzid O."/>
            <person name="Brault B."/>
            <person name="Chen Z."/>
            <person name="Choquer M."/>
            <person name="Collemare J."/>
            <person name="Cotton P."/>
            <person name="Danchin E.G."/>
            <person name="Da Silva C."/>
            <person name="Gautier A."/>
            <person name="Giraud C."/>
            <person name="Giraud T."/>
            <person name="Gonzalez C."/>
            <person name="Grossetete S."/>
            <person name="Guldener U."/>
            <person name="Henrissat B."/>
            <person name="Howlett B.J."/>
            <person name="Kodira C."/>
            <person name="Kretschmer M."/>
            <person name="Lappartient A."/>
            <person name="Leroch M."/>
            <person name="Levis C."/>
            <person name="Mauceli E."/>
            <person name="Neuveglise C."/>
            <person name="Oeser B."/>
            <person name="Pearson M."/>
            <person name="Poulain J."/>
            <person name="Poussereau N."/>
            <person name="Quesneville H."/>
            <person name="Rascle C."/>
            <person name="Schumacher J."/>
            <person name="Segurens B."/>
            <person name="Sexton A."/>
            <person name="Silva E."/>
            <person name="Sirven C."/>
            <person name="Soanes D.M."/>
            <person name="Talbot N.J."/>
            <person name="Templeton M."/>
            <person name="Yandava C."/>
            <person name="Yarden O."/>
            <person name="Zeng Q."/>
            <person name="Rollins J.A."/>
            <person name="Lebrun M.H."/>
            <person name="Dickman M."/>
        </authorList>
    </citation>
    <scope>NUCLEOTIDE SEQUENCE [LARGE SCALE GENOMIC DNA]</scope>
    <source>
        <strain evidence="4">T4</strain>
    </source>
</reference>
<evidence type="ECO:0000313" key="3">
    <source>
        <dbReference type="EMBL" id="CCD48145.1"/>
    </source>
</evidence>
<name>G2Y693_BOTF4</name>
<organism evidence="3 4">
    <name type="scientific">Botryotinia fuckeliana (strain T4)</name>
    <name type="common">Noble rot fungus</name>
    <name type="synonym">Botrytis cinerea</name>
    <dbReference type="NCBI Taxonomy" id="999810"/>
    <lineage>
        <taxon>Eukaryota</taxon>
        <taxon>Fungi</taxon>
        <taxon>Dikarya</taxon>
        <taxon>Ascomycota</taxon>
        <taxon>Pezizomycotina</taxon>
        <taxon>Leotiomycetes</taxon>
        <taxon>Helotiales</taxon>
        <taxon>Sclerotiniaceae</taxon>
        <taxon>Botrytis</taxon>
    </lineage>
</organism>
<evidence type="ECO:0000256" key="2">
    <source>
        <dbReference type="ARBA" id="ARBA00022553"/>
    </source>
</evidence>
<dbReference type="STRING" id="999810.G2Y693"/>
<evidence type="ECO:0000313" key="4">
    <source>
        <dbReference type="Proteomes" id="UP000008177"/>
    </source>
</evidence>
<keyword evidence="1" id="KW-0596">Phosphopantetheine</keyword>
<accession>G2Y693</accession>
<dbReference type="InParanoid" id="G2Y693"/>
<gene>
    <name evidence="3" type="ORF">BofuT4_P111580.1</name>
</gene>
<evidence type="ECO:0000256" key="1">
    <source>
        <dbReference type="ARBA" id="ARBA00022450"/>
    </source>
</evidence>
<dbReference type="PANTHER" id="PTHR43439:SF2">
    <property type="entry name" value="ENZYME, PUTATIVE (JCVI)-RELATED"/>
    <property type="match status" value="1"/>
</dbReference>
<dbReference type="OrthoDB" id="429813at2759"/>
<keyword evidence="2" id="KW-0597">Phosphoprotein</keyword>
<dbReference type="InterPro" id="IPR036291">
    <property type="entry name" value="NAD(P)-bd_dom_sf"/>
</dbReference>
<protein>
    <recommendedName>
        <fullName evidence="5">Thioester reductase (TE) domain-containing protein</fullName>
    </recommendedName>
</protein>
<sequence length="312" mass="35120">MNNPSKNVSKVLNRVEQVAQTLIPANYYLIDLIQTYSRDFPVKKAKTITESHSGALIADVKVVRIVCFNRSEAEDSFIAEFGDLDGAQKVQFVKISFGEPIFVDFNLAIESRRNFHIADVRNFINWSLLPPRTVTIQFVSSLGSLANWPSLRPKTPVRIREYPEQCCRKHGIPVVVLRCRQIGGPAGHGKKQWNIRDWFPILMQTSKALGLIPSDLGAQDLIQWIPADSASQIIVNLMHGSDTREGLTTFNLINPKLVKWSDLVPGVKQILGVSKEAKLRNWLVEVKKHDAFSRDELKKFSALKLLGGFFNG</sequence>
<evidence type="ECO:0008006" key="5">
    <source>
        <dbReference type="Google" id="ProtNLM"/>
    </source>
</evidence>
<dbReference type="Gene3D" id="3.40.50.720">
    <property type="entry name" value="NAD(P)-binding Rossmann-like Domain"/>
    <property type="match status" value="1"/>
</dbReference>
<dbReference type="PANTHER" id="PTHR43439">
    <property type="entry name" value="PHENYLACETATE-COENZYME A LIGASE"/>
    <property type="match status" value="1"/>
</dbReference>